<comment type="similarity">
    <text evidence="1">Belongs to the UPF0065 (bug) family.</text>
</comment>
<dbReference type="EMBL" id="JAEUXJ010000014">
    <property type="protein sequence ID" value="MBL6458436.1"/>
    <property type="molecule type" value="Genomic_DNA"/>
</dbReference>
<dbReference type="Gene3D" id="3.40.190.10">
    <property type="entry name" value="Periplasmic binding protein-like II"/>
    <property type="match status" value="1"/>
</dbReference>
<dbReference type="SUPFAM" id="SSF53850">
    <property type="entry name" value="Periplasmic binding protein-like II"/>
    <property type="match status" value="1"/>
</dbReference>
<dbReference type="PANTHER" id="PTHR42928:SF5">
    <property type="entry name" value="BLR1237 PROTEIN"/>
    <property type="match status" value="1"/>
</dbReference>
<accession>A0ABS1VBB7</accession>
<dbReference type="PIRSF" id="PIRSF017082">
    <property type="entry name" value="YflP"/>
    <property type="match status" value="1"/>
</dbReference>
<sequence length="324" mass="33805">MMPTRRALIAGSTVLTTTASFSGKAASWPERPLRWVVGFPAGGAPDLLTRILAQRLEPELGQPVVVENRPGAAGNLAAAALARSAPDGQTFGTLFAATLAVNRHVYRNLPFDPRRDFTLISEFARFPSAVMVNPAVPVSSITELGAWMKAQGAPPICATPGAGVIPHLATEMLLQRLGTRCELVHYRGNPDALRDLAAGRAQVMVDAFPTALPLVQDGRARAVAVTSARRSPLVPNIPAVAETLPGFETASWLAVGAPAGLPQAIAARLGAAVMAAARDPDTAKRFAALGAEPIGSTPQELAARIAAEDARWGELVRATGITAD</sequence>
<evidence type="ECO:0000313" key="2">
    <source>
        <dbReference type="EMBL" id="MBL6458436.1"/>
    </source>
</evidence>
<dbReference type="InterPro" id="IPR005064">
    <property type="entry name" value="BUG"/>
</dbReference>
<keyword evidence="3" id="KW-1185">Reference proteome</keyword>
<dbReference type="Pfam" id="PF03401">
    <property type="entry name" value="TctC"/>
    <property type="match status" value="1"/>
</dbReference>
<dbReference type="InterPro" id="IPR042100">
    <property type="entry name" value="Bug_dom1"/>
</dbReference>
<evidence type="ECO:0000256" key="1">
    <source>
        <dbReference type="ARBA" id="ARBA00006987"/>
    </source>
</evidence>
<comment type="caution">
    <text evidence="2">The sequence shown here is derived from an EMBL/GenBank/DDBJ whole genome shotgun (WGS) entry which is preliminary data.</text>
</comment>
<organism evidence="2 3">
    <name type="scientific">Belnapia mucosa</name>
    <dbReference type="NCBI Taxonomy" id="2804532"/>
    <lineage>
        <taxon>Bacteria</taxon>
        <taxon>Pseudomonadati</taxon>
        <taxon>Pseudomonadota</taxon>
        <taxon>Alphaproteobacteria</taxon>
        <taxon>Acetobacterales</taxon>
        <taxon>Roseomonadaceae</taxon>
        <taxon>Belnapia</taxon>
    </lineage>
</organism>
<reference evidence="2 3" key="1">
    <citation type="submission" date="2021-01" db="EMBL/GenBank/DDBJ databases">
        <title>Belnapia mucosa sp. nov. and Belnapia arida sp. nov., isolated from the Tabernas Desert (Almeria, Spain).</title>
        <authorList>
            <person name="Molina-Menor E."/>
            <person name="Vidal-Verdu A."/>
            <person name="Calonge A."/>
            <person name="Satari L."/>
            <person name="Pereto Magraner J."/>
            <person name="Porcar Miralles M."/>
        </authorList>
    </citation>
    <scope>NUCLEOTIDE SEQUENCE [LARGE SCALE GENOMIC DNA]</scope>
    <source>
        <strain evidence="2 3">T6</strain>
    </source>
</reference>
<gene>
    <name evidence="2" type="ORF">JMJ55_24160</name>
</gene>
<dbReference type="Gene3D" id="3.40.190.150">
    <property type="entry name" value="Bordetella uptake gene, domain 1"/>
    <property type="match status" value="1"/>
</dbReference>
<evidence type="ECO:0000313" key="3">
    <source>
        <dbReference type="Proteomes" id="UP000606490"/>
    </source>
</evidence>
<proteinExistence type="inferred from homology"/>
<dbReference type="PANTHER" id="PTHR42928">
    <property type="entry name" value="TRICARBOXYLATE-BINDING PROTEIN"/>
    <property type="match status" value="1"/>
</dbReference>
<protein>
    <submittedName>
        <fullName evidence="2">Tripartite tricarboxylate transporter substrate binding protein</fullName>
    </submittedName>
</protein>
<name>A0ABS1VBB7_9PROT</name>
<dbReference type="Proteomes" id="UP000606490">
    <property type="component" value="Unassembled WGS sequence"/>
</dbReference>
<dbReference type="RefSeq" id="WP_202828174.1">
    <property type="nucleotide sequence ID" value="NZ_JAEUXJ010000014.1"/>
</dbReference>